<dbReference type="KEGG" id="dvn:HQ394_09175"/>
<accession>A0A7H1N181</accession>
<keyword evidence="7" id="KW-0560">Oxidoreductase</keyword>
<evidence type="ECO:0000256" key="7">
    <source>
        <dbReference type="ARBA" id="ARBA00023002"/>
    </source>
</evidence>
<evidence type="ECO:0000313" key="11">
    <source>
        <dbReference type="Proteomes" id="UP000516369"/>
    </source>
</evidence>
<reference evidence="10 11" key="1">
    <citation type="submission" date="2020-05" db="EMBL/GenBank/DDBJ databases">
        <title>Complete closed genome sequence of Defluviicoccus vanus.</title>
        <authorList>
            <person name="Bessarab I."/>
            <person name="Arumugam K."/>
            <person name="Maszenan A.M."/>
            <person name="Seviour R.J."/>
            <person name="Williams R.B."/>
        </authorList>
    </citation>
    <scope>NUCLEOTIDE SEQUENCE [LARGE SCALE GENOMIC DNA]</scope>
    <source>
        <strain evidence="10 11">Ben 114</strain>
    </source>
</reference>
<evidence type="ECO:0000256" key="1">
    <source>
        <dbReference type="ARBA" id="ARBA00001954"/>
    </source>
</evidence>
<proteinExistence type="inferred from homology"/>
<keyword evidence="8" id="KW-0408">Iron</keyword>
<dbReference type="GO" id="GO:0050313">
    <property type="term" value="F:sulfur dioxygenase activity"/>
    <property type="evidence" value="ECO:0007669"/>
    <property type="project" value="InterPro"/>
</dbReference>
<dbReference type="GO" id="GO:0006749">
    <property type="term" value="P:glutathione metabolic process"/>
    <property type="evidence" value="ECO:0007669"/>
    <property type="project" value="InterPro"/>
</dbReference>
<keyword evidence="10" id="KW-0378">Hydrolase</keyword>
<keyword evidence="5" id="KW-0223">Dioxygenase</keyword>
<dbReference type="GO" id="GO:0016787">
    <property type="term" value="F:hydrolase activity"/>
    <property type="evidence" value="ECO:0007669"/>
    <property type="project" value="UniProtKB-KW"/>
</dbReference>
<dbReference type="SUPFAM" id="SSF56281">
    <property type="entry name" value="Metallo-hydrolase/oxidoreductase"/>
    <property type="match status" value="1"/>
</dbReference>
<organism evidence="10 11">
    <name type="scientific">Defluviicoccus vanus</name>
    <dbReference type="NCBI Taxonomy" id="111831"/>
    <lineage>
        <taxon>Bacteria</taxon>
        <taxon>Pseudomonadati</taxon>
        <taxon>Pseudomonadota</taxon>
        <taxon>Alphaproteobacteria</taxon>
        <taxon>Rhodospirillales</taxon>
        <taxon>Rhodospirillaceae</taxon>
        <taxon>Defluviicoccus</taxon>
    </lineage>
</organism>
<dbReference type="EMBL" id="CP053923">
    <property type="protein sequence ID" value="QNT69467.1"/>
    <property type="molecule type" value="Genomic_DNA"/>
</dbReference>
<dbReference type="GO" id="GO:0070813">
    <property type="term" value="P:hydrogen sulfide metabolic process"/>
    <property type="evidence" value="ECO:0007669"/>
    <property type="project" value="TreeGrafter"/>
</dbReference>
<dbReference type="GO" id="GO:0046872">
    <property type="term" value="F:metal ion binding"/>
    <property type="evidence" value="ECO:0007669"/>
    <property type="project" value="UniProtKB-KW"/>
</dbReference>
<evidence type="ECO:0000256" key="6">
    <source>
        <dbReference type="ARBA" id="ARBA00022990"/>
    </source>
</evidence>
<dbReference type="FunFam" id="3.60.15.10:FF:000013">
    <property type="entry name" value="Persulfide dioxygenase ETHE1, mitochondrial"/>
    <property type="match status" value="1"/>
</dbReference>
<dbReference type="Gene3D" id="3.60.15.10">
    <property type="entry name" value="Ribonuclease Z/Hydroxyacylglutathione hydrolase-like"/>
    <property type="match status" value="1"/>
</dbReference>
<evidence type="ECO:0000256" key="8">
    <source>
        <dbReference type="ARBA" id="ARBA00023004"/>
    </source>
</evidence>
<dbReference type="Pfam" id="PF00753">
    <property type="entry name" value="Lactamase_B"/>
    <property type="match status" value="1"/>
</dbReference>
<dbReference type="PANTHER" id="PTHR43084">
    <property type="entry name" value="PERSULFIDE DIOXYGENASE ETHE1"/>
    <property type="match status" value="1"/>
</dbReference>
<dbReference type="SMART" id="SM00849">
    <property type="entry name" value="Lactamase_B"/>
    <property type="match status" value="1"/>
</dbReference>
<dbReference type="Proteomes" id="UP000516369">
    <property type="component" value="Chromosome"/>
</dbReference>
<evidence type="ECO:0000256" key="4">
    <source>
        <dbReference type="ARBA" id="ARBA00022946"/>
    </source>
</evidence>
<evidence type="ECO:0000256" key="5">
    <source>
        <dbReference type="ARBA" id="ARBA00022964"/>
    </source>
</evidence>
<dbReference type="RefSeq" id="WP_190262969.1">
    <property type="nucleotide sequence ID" value="NZ_CP053923.1"/>
</dbReference>
<keyword evidence="11" id="KW-1185">Reference proteome</keyword>
<evidence type="ECO:0000259" key="9">
    <source>
        <dbReference type="SMART" id="SM00849"/>
    </source>
</evidence>
<dbReference type="CDD" id="cd07724">
    <property type="entry name" value="POD-like_MBL-fold"/>
    <property type="match status" value="1"/>
</dbReference>
<sequence>MLFRQLFEPETSTYTYLLGCVRTGEAILIDPVLETIDRDLHLLQSLGLRLVYSIETHVHADHLTAAWELRRRRGCQVVYPAAEGVACADVQLSEEEPLTVGALQLWLLHTPGHTVGSACYLLADRAPPMLFSGDALLIEGCGRTDLQGGDAAALYASVHARILSLPDDTLVYPGHDYNQRRVSSVGQERLRNPRLGDGKTLGEFIAIMTNLNLPLPNQINTAVVANRCCGGEMACKHGAIG</sequence>
<protein>
    <submittedName>
        <fullName evidence="10">MBL fold metallo-hydrolase</fullName>
    </submittedName>
</protein>
<comment type="similarity">
    <text evidence="2">Belongs to the metallo-beta-lactamase superfamily. Glyoxalase II family.</text>
</comment>
<evidence type="ECO:0000313" key="10">
    <source>
        <dbReference type="EMBL" id="QNT69467.1"/>
    </source>
</evidence>
<keyword evidence="4" id="KW-0809">Transit peptide</keyword>
<evidence type="ECO:0000256" key="2">
    <source>
        <dbReference type="ARBA" id="ARBA00006759"/>
    </source>
</evidence>
<dbReference type="InterPro" id="IPR044528">
    <property type="entry name" value="POD-like_MBL-fold"/>
</dbReference>
<name>A0A7H1N181_9PROT</name>
<keyword evidence="3" id="KW-0479">Metal-binding</keyword>
<dbReference type="InterPro" id="IPR051682">
    <property type="entry name" value="Mito_Persulfide_Diox"/>
</dbReference>
<dbReference type="InterPro" id="IPR001279">
    <property type="entry name" value="Metallo-B-lactamas"/>
</dbReference>
<gene>
    <name evidence="10" type="ORF">HQ394_09175</name>
</gene>
<comment type="cofactor">
    <cofactor evidence="1">
        <name>Fe(2+)</name>
        <dbReference type="ChEBI" id="CHEBI:29033"/>
    </cofactor>
</comment>
<dbReference type="InterPro" id="IPR036866">
    <property type="entry name" value="RibonucZ/Hydroxyglut_hydro"/>
</dbReference>
<feature type="domain" description="Metallo-beta-lactamase" evidence="9">
    <location>
        <begin position="12"/>
        <end position="175"/>
    </location>
</feature>
<dbReference type="AlphaFoldDB" id="A0A7H1N181"/>
<keyword evidence="6" id="KW-0007">Acetylation</keyword>
<evidence type="ECO:0000256" key="3">
    <source>
        <dbReference type="ARBA" id="ARBA00022723"/>
    </source>
</evidence>
<dbReference type="PANTHER" id="PTHR43084:SF1">
    <property type="entry name" value="PERSULFIDE DIOXYGENASE ETHE1, MITOCHONDRIAL"/>
    <property type="match status" value="1"/>
</dbReference>